<evidence type="ECO:0000313" key="1">
    <source>
        <dbReference type="EMBL" id="NIK89743.1"/>
    </source>
</evidence>
<reference evidence="1 2" key="1">
    <citation type="submission" date="2020-03" db="EMBL/GenBank/DDBJ databases">
        <title>Genomic Encyclopedia of Type Strains, Phase IV (KMG-IV): sequencing the most valuable type-strain genomes for metagenomic binning, comparative biology and taxonomic classification.</title>
        <authorList>
            <person name="Goeker M."/>
        </authorList>
    </citation>
    <scope>NUCLEOTIDE SEQUENCE [LARGE SCALE GENOMIC DNA]</scope>
    <source>
        <strain evidence="1 2">DSM 19867</strain>
    </source>
</reference>
<name>A0A846N2A6_9PROT</name>
<accession>A0A846N2A6</accession>
<organism evidence="1 2">
    <name type="scientific">Rhizomicrobium palustre</name>
    <dbReference type="NCBI Taxonomy" id="189966"/>
    <lineage>
        <taxon>Bacteria</taxon>
        <taxon>Pseudomonadati</taxon>
        <taxon>Pseudomonadota</taxon>
        <taxon>Alphaproteobacteria</taxon>
        <taxon>Micropepsales</taxon>
        <taxon>Micropepsaceae</taxon>
        <taxon>Rhizomicrobium</taxon>
    </lineage>
</organism>
<gene>
    <name evidence="1" type="ORF">FHS83_003061</name>
</gene>
<dbReference type="Pfam" id="PF10098">
    <property type="entry name" value="DUF2336"/>
    <property type="match status" value="1"/>
</dbReference>
<protein>
    <submittedName>
        <fullName evidence="1">Uncharacterized protein (DUF2336 family)</fullName>
    </submittedName>
</protein>
<dbReference type="AlphaFoldDB" id="A0A846N2A6"/>
<evidence type="ECO:0000313" key="2">
    <source>
        <dbReference type="Proteomes" id="UP000570514"/>
    </source>
</evidence>
<dbReference type="InterPro" id="IPR019285">
    <property type="entry name" value="DUF2336"/>
</dbReference>
<proteinExistence type="predicted"/>
<sequence>MGLTARDMSDMGRLAQLASNPQDTTREELYLAVASLYRVQGSHLSERERLLMRDILLRLTHDVEMAIRISLAERLADDPTAPNDLVLLLADDTIEVARPVILRSPLLCDEDMLHLIAECGVAHQEAVAARPHIGETVTAALSHCEAETVLVTLVRNATAKISGSTYEVLVEKSQHIEALQEPITHRKDLPPVLATKMCGWVSETLKTYIQHHYEVDNAVLSKAVGEAETAVRTEPAAPRLTPSESAQKLVDKLYAAGQLKAGFLLRVLHQGQIDLFDLAFARLLNLPLNAFRQHLYERGPRYVALACRAVGIDRCVFSTVFRLSRQARMMKPVLSDADLAAVEEAFAGYSKAEALLVLKEAALTA</sequence>
<comment type="caution">
    <text evidence="1">The sequence shown here is derived from an EMBL/GenBank/DDBJ whole genome shotgun (WGS) entry which is preliminary data.</text>
</comment>
<keyword evidence="2" id="KW-1185">Reference proteome</keyword>
<dbReference type="EMBL" id="JAASRM010000001">
    <property type="protein sequence ID" value="NIK89743.1"/>
    <property type="molecule type" value="Genomic_DNA"/>
</dbReference>
<dbReference type="RefSeq" id="WP_167083804.1">
    <property type="nucleotide sequence ID" value="NZ_BAAADC010000001.1"/>
</dbReference>
<dbReference type="Proteomes" id="UP000570514">
    <property type="component" value="Unassembled WGS sequence"/>
</dbReference>